<name>X6LIE3_RETFI</name>
<dbReference type="Proteomes" id="UP000023152">
    <property type="component" value="Unassembled WGS sequence"/>
</dbReference>
<sequence length="175" mass="20795">AWNEWFDNEFTKLLSKNEVWCDQKLIEEWCDMMGISLEKIGPKLEEKIQRKLFQPLIMVFVHYNFFHDEYKRLRDFIGSEQRRHMHFDFQNEDRIALFDDMTTAFSVVTDSENGLFNNCNVQLWGGPISMPTFIRVKYPCKDNHYFCGLEEALIEQLTKATDSNNLNDVTETSTK</sequence>
<organism evidence="1 2">
    <name type="scientific">Reticulomyxa filosa</name>
    <dbReference type="NCBI Taxonomy" id="46433"/>
    <lineage>
        <taxon>Eukaryota</taxon>
        <taxon>Sar</taxon>
        <taxon>Rhizaria</taxon>
        <taxon>Retaria</taxon>
        <taxon>Foraminifera</taxon>
        <taxon>Monothalamids</taxon>
        <taxon>Reticulomyxidae</taxon>
        <taxon>Reticulomyxa</taxon>
    </lineage>
</organism>
<evidence type="ECO:0000313" key="2">
    <source>
        <dbReference type="Proteomes" id="UP000023152"/>
    </source>
</evidence>
<gene>
    <name evidence="1" type="ORF">RFI_35701</name>
</gene>
<comment type="caution">
    <text evidence="1">The sequence shown here is derived from an EMBL/GenBank/DDBJ whole genome shotgun (WGS) entry which is preliminary data.</text>
</comment>
<accession>X6LIE3</accession>
<keyword evidence="2" id="KW-1185">Reference proteome</keyword>
<dbReference type="EMBL" id="ASPP01037530">
    <property type="protein sequence ID" value="ETO01738.1"/>
    <property type="molecule type" value="Genomic_DNA"/>
</dbReference>
<feature type="non-terminal residue" evidence="1">
    <location>
        <position position="1"/>
    </location>
</feature>
<proteinExistence type="predicted"/>
<dbReference type="AlphaFoldDB" id="X6LIE3"/>
<evidence type="ECO:0000313" key="1">
    <source>
        <dbReference type="EMBL" id="ETO01738.1"/>
    </source>
</evidence>
<feature type="non-terminal residue" evidence="1">
    <location>
        <position position="175"/>
    </location>
</feature>
<protein>
    <submittedName>
        <fullName evidence="1">Uncharacterized protein</fullName>
    </submittedName>
</protein>
<reference evidence="1 2" key="1">
    <citation type="journal article" date="2013" name="Curr. Biol.">
        <title>The Genome of the Foraminiferan Reticulomyxa filosa.</title>
        <authorList>
            <person name="Glockner G."/>
            <person name="Hulsmann N."/>
            <person name="Schleicher M."/>
            <person name="Noegel A.A."/>
            <person name="Eichinger L."/>
            <person name="Gallinger C."/>
            <person name="Pawlowski J."/>
            <person name="Sierra R."/>
            <person name="Euteneuer U."/>
            <person name="Pillet L."/>
            <person name="Moustafa A."/>
            <person name="Platzer M."/>
            <person name="Groth M."/>
            <person name="Szafranski K."/>
            <person name="Schliwa M."/>
        </authorList>
    </citation>
    <scope>NUCLEOTIDE SEQUENCE [LARGE SCALE GENOMIC DNA]</scope>
</reference>